<keyword evidence="2" id="KW-1185">Reference proteome</keyword>
<dbReference type="Proteomes" id="UP001396334">
    <property type="component" value="Unassembled WGS sequence"/>
</dbReference>
<evidence type="ECO:0000313" key="2">
    <source>
        <dbReference type="Proteomes" id="UP001396334"/>
    </source>
</evidence>
<reference evidence="1 2" key="1">
    <citation type="journal article" date="2024" name="G3 (Bethesda)">
        <title>Genome assembly of Hibiscus sabdariffa L. provides insights into metabolisms of medicinal natural products.</title>
        <authorList>
            <person name="Kim T."/>
        </authorList>
    </citation>
    <scope>NUCLEOTIDE SEQUENCE [LARGE SCALE GENOMIC DNA]</scope>
    <source>
        <strain evidence="1">TK-2024</strain>
        <tissue evidence="1">Old leaves</tissue>
    </source>
</reference>
<proteinExistence type="predicted"/>
<sequence>MLKPFGLHPDYPFIHPIPFEFTEVPDELKWLLWYFTHCYHISIQFVLSDFHNFLNQAITKTVDPQLQNLVTVLQWFFPVQQWKDMINRESEQRQGSHIIIIFYKPQRFVQYDPALLTPYHRSIMEVLQSYKEKIPDPSEWSQPYQWEYSSASKLAESSITIEDEYVQTVQSLKRMYIEKMDPEEKYGALQLEIWRRKRQKEERIIEFNINDDESTDYEDLL</sequence>
<comment type="caution">
    <text evidence="1">The sequence shown here is derived from an EMBL/GenBank/DDBJ whole genome shotgun (WGS) entry which is preliminary data.</text>
</comment>
<organism evidence="1 2">
    <name type="scientific">Hibiscus sabdariffa</name>
    <name type="common">roselle</name>
    <dbReference type="NCBI Taxonomy" id="183260"/>
    <lineage>
        <taxon>Eukaryota</taxon>
        <taxon>Viridiplantae</taxon>
        <taxon>Streptophyta</taxon>
        <taxon>Embryophyta</taxon>
        <taxon>Tracheophyta</taxon>
        <taxon>Spermatophyta</taxon>
        <taxon>Magnoliopsida</taxon>
        <taxon>eudicotyledons</taxon>
        <taxon>Gunneridae</taxon>
        <taxon>Pentapetalae</taxon>
        <taxon>rosids</taxon>
        <taxon>malvids</taxon>
        <taxon>Malvales</taxon>
        <taxon>Malvaceae</taxon>
        <taxon>Malvoideae</taxon>
        <taxon>Hibiscus</taxon>
    </lineage>
</organism>
<protein>
    <submittedName>
        <fullName evidence="1">Uncharacterized protein</fullName>
    </submittedName>
</protein>
<gene>
    <name evidence="1" type="ORF">V6N11_038621</name>
</gene>
<name>A0ABR2SL62_9ROSI</name>
<accession>A0ABR2SL62</accession>
<evidence type="ECO:0000313" key="1">
    <source>
        <dbReference type="EMBL" id="KAK9025764.1"/>
    </source>
</evidence>
<dbReference type="EMBL" id="JBBPBN010000013">
    <property type="protein sequence ID" value="KAK9025764.1"/>
    <property type="molecule type" value="Genomic_DNA"/>
</dbReference>